<name>A0A8H7ZXV5_9FUNG</name>
<gene>
    <name evidence="1" type="ORF">BJ554DRAFT_6515</name>
</gene>
<comment type="caution">
    <text evidence="1">The sequence shown here is derived from an EMBL/GenBank/DDBJ whole genome shotgun (WGS) entry which is preliminary data.</text>
</comment>
<protein>
    <submittedName>
        <fullName evidence="1">Uncharacterized protein</fullName>
    </submittedName>
</protein>
<dbReference type="AlphaFoldDB" id="A0A8H7ZXV5"/>
<dbReference type="EMBL" id="JAEFCI010003848">
    <property type="protein sequence ID" value="KAG5461307.1"/>
    <property type="molecule type" value="Genomic_DNA"/>
</dbReference>
<keyword evidence="2" id="KW-1185">Reference proteome</keyword>
<accession>A0A8H7ZXV5</accession>
<proteinExistence type="predicted"/>
<evidence type="ECO:0000313" key="2">
    <source>
        <dbReference type="Proteomes" id="UP000673691"/>
    </source>
</evidence>
<sequence>MTTRNKGTSNSNKVIYSTPFCTALRGRRKGLIYACVAGTRSCYDPVSRMGWDGKSEEITIYEQTAVKSTYAIRLGKKTLRRTTLCPSNLLGGRLAVTKPGAEATHAISVIL</sequence>
<dbReference type="Proteomes" id="UP000673691">
    <property type="component" value="Unassembled WGS sequence"/>
</dbReference>
<reference evidence="1 2" key="1">
    <citation type="journal article" name="Sci. Rep.">
        <title>Genome-scale phylogenetic analyses confirm Olpidium as the closest living zoosporic fungus to the non-flagellated, terrestrial fungi.</title>
        <authorList>
            <person name="Chang Y."/>
            <person name="Rochon D."/>
            <person name="Sekimoto S."/>
            <person name="Wang Y."/>
            <person name="Chovatia M."/>
            <person name="Sandor L."/>
            <person name="Salamov A."/>
            <person name="Grigoriev I.V."/>
            <person name="Stajich J.E."/>
            <person name="Spatafora J.W."/>
        </authorList>
    </citation>
    <scope>NUCLEOTIDE SEQUENCE [LARGE SCALE GENOMIC DNA]</scope>
    <source>
        <strain evidence="1">S191</strain>
    </source>
</reference>
<organism evidence="1 2">
    <name type="scientific">Olpidium bornovanus</name>
    <dbReference type="NCBI Taxonomy" id="278681"/>
    <lineage>
        <taxon>Eukaryota</taxon>
        <taxon>Fungi</taxon>
        <taxon>Fungi incertae sedis</taxon>
        <taxon>Olpidiomycota</taxon>
        <taxon>Olpidiomycotina</taxon>
        <taxon>Olpidiomycetes</taxon>
        <taxon>Olpidiales</taxon>
        <taxon>Olpidiaceae</taxon>
        <taxon>Olpidium</taxon>
    </lineage>
</organism>
<evidence type="ECO:0000313" key="1">
    <source>
        <dbReference type="EMBL" id="KAG5461307.1"/>
    </source>
</evidence>